<organism evidence="1">
    <name type="scientific">Fusarium oxysporum f. sp. vasinfectum 25433</name>
    <dbReference type="NCBI Taxonomy" id="1089449"/>
    <lineage>
        <taxon>Eukaryota</taxon>
        <taxon>Fungi</taxon>
        <taxon>Dikarya</taxon>
        <taxon>Ascomycota</taxon>
        <taxon>Pezizomycotina</taxon>
        <taxon>Sordariomycetes</taxon>
        <taxon>Hypocreomycetidae</taxon>
        <taxon>Hypocreales</taxon>
        <taxon>Nectriaceae</taxon>
        <taxon>Fusarium</taxon>
        <taxon>Fusarium oxysporum species complex</taxon>
    </lineage>
</organism>
<dbReference type="Proteomes" id="UP000030701">
    <property type="component" value="Unassembled WGS sequence"/>
</dbReference>
<sequence>MTSNFRNAFIDIIYVTEDFDDDECFEIGQTYRLVY</sequence>
<reference evidence="1" key="1">
    <citation type="submission" date="2011-11" db="EMBL/GenBank/DDBJ databases">
        <title>The Genome Sequence of Fusarium oxysporum Cotton.</title>
        <authorList>
            <consortium name="The Broad Institute Genome Sequencing Platform"/>
            <person name="Ma L.-J."/>
            <person name="Gale L.R."/>
            <person name="Schwartz D.C."/>
            <person name="Zhou S."/>
            <person name="Corby-Kistler H."/>
            <person name="Young S.K."/>
            <person name="Zeng Q."/>
            <person name="Gargeya S."/>
            <person name="Fitzgerald M."/>
            <person name="Haas B."/>
            <person name="Abouelleil A."/>
            <person name="Alvarado L."/>
            <person name="Arachchi H.M."/>
            <person name="Berlin A."/>
            <person name="Brown A."/>
            <person name="Chapman S.B."/>
            <person name="Chen Z."/>
            <person name="Dunbar C."/>
            <person name="Freedman E."/>
            <person name="Gearin G."/>
            <person name="Goldberg J."/>
            <person name="Griggs A."/>
            <person name="Gujja S."/>
            <person name="Heiman D."/>
            <person name="Howarth C."/>
            <person name="Larson L."/>
            <person name="Lui A."/>
            <person name="MacDonald P.J.P."/>
            <person name="Montmayeur A."/>
            <person name="Murphy C."/>
            <person name="Neiman D."/>
            <person name="Pearson M."/>
            <person name="Priest M."/>
            <person name="Roberts A."/>
            <person name="Saif S."/>
            <person name="Shea T."/>
            <person name="Shenoy N."/>
            <person name="Sisk P."/>
            <person name="Stolte C."/>
            <person name="Sykes S."/>
            <person name="Wortman J."/>
            <person name="Nusbaum C."/>
            <person name="Birren B."/>
        </authorList>
    </citation>
    <scope>NUCLEOTIDE SEQUENCE [LARGE SCALE GENOMIC DNA]</scope>
    <source>
        <strain evidence="1">25433</strain>
    </source>
</reference>
<name>X0KUA3_FUSOX</name>
<protein>
    <submittedName>
        <fullName evidence="1">Uncharacterized protein</fullName>
    </submittedName>
</protein>
<dbReference type="OrthoDB" id="4975920at2759"/>
<dbReference type="HOGENOM" id="CLU_3368545_0_0_1"/>
<evidence type="ECO:0000313" key="1">
    <source>
        <dbReference type="EMBL" id="EXM12256.1"/>
    </source>
</evidence>
<dbReference type="EMBL" id="KK035788">
    <property type="protein sequence ID" value="EXM12256.1"/>
    <property type="molecule type" value="Genomic_DNA"/>
</dbReference>
<reference evidence="1" key="2">
    <citation type="submission" date="2014-03" db="EMBL/GenBank/DDBJ databases">
        <title>The Genome Annotation of Fusarium oxysporum Cotton.</title>
        <authorList>
            <consortium name="The Broad Institute Genomics Platform"/>
            <person name="Ma L.-J."/>
            <person name="Corby-Kistler H."/>
            <person name="Broz K."/>
            <person name="Gale L.R."/>
            <person name="Jonkers W."/>
            <person name="O'Donnell K."/>
            <person name="Ploetz R."/>
            <person name="Steinberg C."/>
            <person name="Schwartz D.C."/>
            <person name="VanEtten H."/>
            <person name="Zhou S."/>
            <person name="Young S.K."/>
            <person name="Zeng Q."/>
            <person name="Gargeya S."/>
            <person name="Fitzgerald M."/>
            <person name="Abouelleil A."/>
            <person name="Alvarado L."/>
            <person name="Chapman S.B."/>
            <person name="Gainer-Dewar J."/>
            <person name="Goldberg J."/>
            <person name="Griggs A."/>
            <person name="Gujja S."/>
            <person name="Hansen M."/>
            <person name="Howarth C."/>
            <person name="Imamovic A."/>
            <person name="Ireland A."/>
            <person name="Larimer J."/>
            <person name="McCowan C."/>
            <person name="Murphy C."/>
            <person name="Pearson M."/>
            <person name="Poon T.W."/>
            <person name="Priest M."/>
            <person name="Roberts A."/>
            <person name="Saif S."/>
            <person name="Shea T."/>
            <person name="Sykes S."/>
            <person name="Wortman J."/>
            <person name="Nusbaum C."/>
            <person name="Birren B."/>
        </authorList>
    </citation>
    <scope>NUCLEOTIDE SEQUENCE</scope>
    <source>
        <strain evidence="1">25433</strain>
    </source>
</reference>
<dbReference type="AlphaFoldDB" id="X0KUA3"/>
<proteinExistence type="predicted"/>
<gene>
    <name evidence="1" type="ORF">FOTG_19242</name>
</gene>
<accession>X0KUA3</accession>